<evidence type="ECO:0000313" key="2">
    <source>
        <dbReference type="Proteomes" id="UP000805193"/>
    </source>
</evidence>
<dbReference type="EMBL" id="JABSTQ010009732">
    <property type="protein sequence ID" value="KAG0426300.1"/>
    <property type="molecule type" value="Genomic_DNA"/>
</dbReference>
<keyword evidence="2" id="KW-1185">Reference proteome</keyword>
<comment type="caution">
    <text evidence="1">The sequence shown here is derived from an EMBL/GenBank/DDBJ whole genome shotgun (WGS) entry which is preliminary data.</text>
</comment>
<reference evidence="1 2" key="1">
    <citation type="journal article" date="2020" name="Cell">
        <title>Large-Scale Comparative Analyses of Tick Genomes Elucidate Their Genetic Diversity and Vector Capacities.</title>
        <authorList>
            <consortium name="Tick Genome and Microbiome Consortium (TIGMIC)"/>
            <person name="Jia N."/>
            <person name="Wang J."/>
            <person name="Shi W."/>
            <person name="Du L."/>
            <person name="Sun Y."/>
            <person name="Zhan W."/>
            <person name="Jiang J.F."/>
            <person name="Wang Q."/>
            <person name="Zhang B."/>
            <person name="Ji P."/>
            <person name="Bell-Sakyi L."/>
            <person name="Cui X.M."/>
            <person name="Yuan T.T."/>
            <person name="Jiang B.G."/>
            <person name="Yang W.F."/>
            <person name="Lam T.T."/>
            <person name="Chang Q.C."/>
            <person name="Ding S.J."/>
            <person name="Wang X.J."/>
            <person name="Zhu J.G."/>
            <person name="Ruan X.D."/>
            <person name="Zhao L."/>
            <person name="Wei J.T."/>
            <person name="Ye R.Z."/>
            <person name="Que T.C."/>
            <person name="Du C.H."/>
            <person name="Zhou Y.H."/>
            <person name="Cheng J.X."/>
            <person name="Dai P.F."/>
            <person name="Guo W.B."/>
            <person name="Han X.H."/>
            <person name="Huang E.J."/>
            <person name="Li L.F."/>
            <person name="Wei W."/>
            <person name="Gao Y.C."/>
            <person name="Liu J.Z."/>
            <person name="Shao H.Z."/>
            <person name="Wang X."/>
            <person name="Wang C.C."/>
            <person name="Yang T.C."/>
            <person name="Huo Q.B."/>
            <person name="Li W."/>
            <person name="Chen H.Y."/>
            <person name="Chen S.E."/>
            <person name="Zhou L.G."/>
            <person name="Ni X.B."/>
            <person name="Tian J.H."/>
            <person name="Sheng Y."/>
            <person name="Liu T."/>
            <person name="Pan Y.S."/>
            <person name="Xia L.Y."/>
            <person name="Li J."/>
            <person name="Zhao F."/>
            <person name="Cao W.C."/>
        </authorList>
    </citation>
    <scope>NUCLEOTIDE SEQUENCE [LARGE SCALE GENOMIC DNA]</scope>
    <source>
        <strain evidence="1">Iper-2018</strain>
    </source>
</reference>
<proteinExistence type="predicted"/>
<dbReference type="Proteomes" id="UP000805193">
    <property type="component" value="Unassembled WGS sequence"/>
</dbReference>
<protein>
    <submittedName>
        <fullName evidence="1">Uncharacterized protein</fullName>
    </submittedName>
</protein>
<name>A0AC60PYC1_IXOPE</name>
<organism evidence="1 2">
    <name type="scientific">Ixodes persulcatus</name>
    <name type="common">Taiga tick</name>
    <dbReference type="NCBI Taxonomy" id="34615"/>
    <lineage>
        <taxon>Eukaryota</taxon>
        <taxon>Metazoa</taxon>
        <taxon>Ecdysozoa</taxon>
        <taxon>Arthropoda</taxon>
        <taxon>Chelicerata</taxon>
        <taxon>Arachnida</taxon>
        <taxon>Acari</taxon>
        <taxon>Parasitiformes</taxon>
        <taxon>Ixodida</taxon>
        <taxon>Ixodoidea</taxon>
        <taxon>Ixodidae</taxon>
        <taxon>Ixodinae</taxon>
        <taxon>Ixodes</taxon>
    </lineage>
</organism>
<accession>A0AC60PYC1</accession>
<sequence length="280" mass="31651">MAESSYPGIAEGFKSVPAFVPELYANANVLQRTANIEELELLQTSPRKTASKTDQQLLDVGCGTGDFTCQHLLPRCQPCRRMVATDLSEDMVRYARKHYGHPQISYEIHDIAGEVSGLLAKYGKFDRVYSFYTLHWVKDQATAFRNIADLMTDDGDCFITFMGRWVGYEAWRRLVKMDRWTPYKGQADLTPLVCEVISSVRTLKELDQVVKTNVSVLPYLALLSEESRAELEDDLTNVLRDLCGDTADTQFRLNRKTEFAGTVNNSSEVEVQRPSSAAIR</sequence>
<gene>
    <name evidence="1" type="ORF">HPB47_026587</name>
</gene>
<evidence type="ECO:0000313" key="1">
    <source>
        <dbReference type="EMBL" id="KAG0426300.1"/>
    </source>
</evidence>